<feature type="active site" description="Proton donor/acceptor" evidence="1">
    <location>
        <position position="99"/>
    </location>
</feature>
<evidence type="ECO:0000256" key="4">
    <source>
        <dbReference type="SAM" id="MobiDB-lite"/>
    </source>
</evidence>
<feature type="compositionally biased region" description="Low complexity" evidence="4">
    <location>
        <begin position="514"/>
        <end position="534"/>
    </location>
</feature>
<feature type="region of interest" description="Disordered" evidence="4">
    <location>
        <begin position="1170"/>
        <end position="1195"/>
    </location>
</feature>
<dbReference type="AlphaFoldDB" id="A0A4Y7TXW5"/>
<dbReference type="SMART" id="SM00855">
    <property type="entry name" value="PGAM"/>
    <property type="match status" value="1"/>
</dbReference>
<evidence type="ECO:0008006" key="7">
    <source>
        <dbReference type="Google" id="ProtNLM"/>
    </source>
</evidence>
<feature type="active site" description="Tele-phosphohistidine intermediate" evidence="1">
    <location>
        <position position="17"/>
    </location>
</feature>
<feature type="binding site" evidence="2">
    <location>
        <begin position="99"/>
        <end position="102"/>
    </location>
    <ligand>
        <name>substrate</name>
    </ligand>
</feature>
<evidence type="ECO:0000313" key="5">
    <source>
        <dbReference type="EMBL" id="TEB39010.1"/>
    </source>
</evidence>
<feature type="binding site" evidence="2">
    <location>
        <begin position="29"/>
        <end position="30"/>
    </location>
    <ligand>
        <name>substrate</name>
    </ligand>
</feature>
<evidence type="ECO:0000256" key="1">
    <source>
        <dbReference type="PIRSR" id="PIRSR613078-1"/>
    </source>
</evidence>
<evidence type="ECO:0000256" key="3">
    <source>
        <dbReference type="SAM" id="Coils"/>
    </source>
</evidence>
<feature type="binding site" evidence="2">
    <location>
        <position position="73"/>
    </location>
    <ligand>
        <name>substrate</name>
    </ligand>
</feature>
<dbReference type="STRING" id="71717.A0A4Y7TXW5"/>
<protein>
    <recommendedName>
        <fullName evidence="7">Phosphoglycerate mutase-like protein</fullName>
    </recommendedName>
</protein>
<dbReference type="PANTHER" id="PTHR48100:SF15">
    <property type="entry name" value="SEDOHEPTULOSE 1,7-BISPHOSPHATASE"/>
    <property type="match status" value="1"/>
</dbReference>
<sequence length="1279" mass="136651">MATGTARPMPRLFIIRHGPTEWSQNGRHTGRTDIPLTDDGVKCVAVIANSLVGAGLPIDPAKIGLALISPRKRAQQTFEIVFAGVDNKPVKTITEEVREWDYGDFEGLKPAEIRALKPTWKIWKDGCPNGESVTEMEHRVDGVIERVSLNMELISLPAQIREHHKKYLAGECDHRDVLVVAHGHFNRVLISRWIRFPLSIGTHFNVEPGSVGILGYNHNNMEEPAVNALNLHRVGSREDAFGRISHNAEYCLASSAVLGSPGTSLVHTSTMSLVESQFAERVSVQDDDDAVSPSSLSVGLDPSHGELDVQHGEESITSEQSEPADTQAEVQSESGSLSVSNSIVDENAPPQEALDPELADKPVGKVSPTTTTKKGPMSVSTNTAKANGGPPTPLVKKIINSGTFGAGSVKPAPGVRSSVSGSAVVTKPATTASTLKRSSTTAPTTTPKPTVASRTSIASAPAPSRRASLAPAVKPATSAAPRPSLASSTSTRPRPSSISAKPPAEVGKARASVTSPTLSTTSAKSATATRPKAAISDAAKKPATTARATTATSRISAPGKPGAASTRSASTTKTASTKPSGSIASIKELKEKEDSKAVEALQTKLKEVEESLKGKTDSVGTLEAQLQQLQGSFQTALEDVQTKAARVGELEAATTALEGELNEAKGAYASLQAEREGDNTLQRVKDELEMAKAMSLTSATEVGTLQAQIIELEAALACTREKLNALQAVQSASLSEAAQASAIEHEALLKAQADFDAISKEADALKAAHSEALQTAEAKIAELEPKAAKVEALRSQLGGLKEEKEEAANKISELEVEVLELKEQIEELEDAQKKFQAKIASLEADLAQSGEALKQAKKVAADREAEIQVQLESLNAEHVQEVKDASERFDALQSTLRSIEERLAGALAAAEQSRQDLVSAQTVHEERVKGLEAAFTAKEAELSQRITSIQESLDNQEAIYNGKVQGVKDEHEVLLKEAFERAKREAGAAHAQELQNLRAESNATIVQIQNQNKSNFESLQGDHAADNINLELKATQDDLAKSKAALEELRKELENVKAQRDAAKASAEAVPAISSEQAEEVARLAQELAVAKDDLAAVTDMLNLTKSSLTEMSDKHQHDIEESAKDRAEEALKLAAAHDKEIKALASQKHDLLIRLSDLEGELSTAKAALSAAQTASPKPNGTPSRAPASPGVSKEELAKLHEAHTHKVYDLQAEHEQVLKVLREELQKAQEGNTQLKQEVERKNMEMRYLESDLEEIQGEVTELKERLGESDNKADAA</sequence>
<feature type="compositionally biased region" description="Polar residues" evidence="4">
    <location>
        <begin position="315"/>
        <end position="344"/>
    </location>
</feature>
<feature type="compositionally biased region" description="Low complexity" evidence="4">
    <location>
        <begin position="440"/>
        <end position="500"/>
    </location>
</feature>
<feature type="compositionally biased region" description="Low complexity" evidence="4">
    <location>
        <begin position="411"/>
        <end position="425"/>
    </location>
</feature>
<dbReference type="InterPro" id="IPR013078">
    <property type="entry name" value="His_Pase_superF_clade-1"/>
</dbReference>
<organism evidence="5 6">
    <name type="scientific">Coprinellus micaceus</name>
    <name type="common">Glistening ink-cap mushroom</name>
    <name type="synonym">Coprinus micaceus</name>
    <dbReference type="NCBI Taxonomy" id="71717"/>
    <lineage>
        <taxon>Eukaryota</taxon>
        <taxon>Fungi</taxon>
        <taxon>Dikarya</taxon>
        <taxon>Basidiomycota</taxon>
        <taxon>Agaricomycotina</taxon>
        <taxon>Agaricomycetes</taxon>
        <taxon>Agaricomycetidae</taxon>
        <taxon>Agaricales</taxon>
        <taxon>Agaricineae</taxon>
        <taxon>Psathyrellaceae</taxon>
        <taxon>Coprinellus</taxon>
    </lineage>
</organism>
<dbReference type="GO" id="GO:0050278">
    <property type="term" value="F:sedoheptulose-bisphosphatase activity"/>
    <property type="evidence" value="ECO:0007669"/>
    <property type="project" value="TreeGrafter"/>
</dbReference>
<dbReference type="InterPro" id="IPR029033">
    <property type="entry name" value="His_PPase_superfam"/>
</dbReference>
<dbReference type="Gene3D" id="1.10.287.1490">
    <property type="match status" value="1"/>
</dbReference>
<feature type="region of interest" description="Disordered" evidence="4">
    <location>
        <begin position="284"/>
        <end position="588"/>
    </location>
</feature>
<name>A0A4Y7TXW5_COPMI</name>
<feature type="compositionally biased region" description="Low complexity" evidence="4">
    <location>
        <begin position="541"/>
        <end position="582"/>
    </location>
</feature>
<evidence type="ECO:0000313" key="6">
    <source>
        <dbReference type="Proteomes" id="UP000298030"/>
    </source>
</evidence>
<gene>
    <name evidence="5" type="ORF">FA13DRAFT_1849704</name>
</gene>
<feature type="coiled-coil region" evidence="3">
    <location>
        <begin position="790"/>
        <end position="916"/>
    </location>
</feature>
<keyword evidence="3" id="KW-0175">Coiled coil</keyword>
<feature type="coiled-coil region" evidence="3">
    <location>
        <begin position="591"/>
        <end position="618"/>
    </location>
</feature>
<dbReference type="SUPFAM" id="SSF53254">
    <property type="entry name" value="Phosphoglycerate mutase-like"/>
    <property type="match status" value="1"/>
</dbReference>
<comment type="caution">
    <text evidence="5">The sequence shown here is derived from an EMBL/GenBank/DDBJ whole genome shotgun (WGS) entry which is preliminary data.</text>
</comment>
<feature type="coiled-coil region" evidence="3">
    <location>
        <begin position="702"/>
        <end position="729"/>
    </location>
</feature>
<dbReference type="CDD" id="cd07067">
    <property type="entry name" value="HP_PGM_like"/>
    <property type="match status" value="1"/>
</dbReference>
<feature type="compositionally biased region" description="Polar residues" evidence="4">
    <location>
        <begin position="428"/>
        <end position="439"/>
    </location>
</feature>
<dbReference type="Pfam" id="PF00300">
    <property type="entry name" value="His_Phos_1"/>
    <property type="match status" value="1"/>
</dbReference>
<proteinExistence type="predicted"/>
<dbReference type="GO" id="GO:0046390">
    <property type="term" value="P:ribose phosphate biosynthetic process"/>
    <property type="evidence" value="ECO:0007669"/>
    <property type="project" value="TreeGrafter"/>
</dbReference>
<accession>A0A4Y7TXW5</accession>
<feature type="coiled-coil region" evidence="3">
    <location>
        <begin position="1213"/>
        <end position="1275"/>
    </location>
</feature>
<dbReference type="Proteomes" id="UP000298030">
    <property type="component" value="Unassembled WGS sequence"/>
</dbReference>
<reference evidence="5 6" key="1">
    <citation type="journal article" date="2019" name="Nat. Ecol. Evol.">
        <title>Megaphylogeny resolves global patterns of mushroom evolution.</title>
        <authorList>
            <person name="Varga T."/>
            <person name="Krizsan K."/>
            <person name="Foldi C."/>
            <person name="Dima B."/>
            <person name="Sanchez-Garcia M."/>
            <person name="Sanchez-Ramirez S."/>
            <person name="Szollosi G.J."/>
            <person name="Szarkandi J.G."/>
            <person name="Papp V."/>
            <person name="Albert L."/>
            <person name="Andreopoulos W."/>
            <person name="Angelini C."/>
            <person name="Antonin V."/>
            <person name="Barry K.W."/>
            <person name="Bougher N.L."/>
            <person name="Buchanan P."/>
            <person name="Buyck B."/>
            <person name="Bense V."/>
            <person name="Catcheside P."/>
            <person name="Chovatia M."/>
            <person name="Cooper J."/>
            <person name="Damon W."/>
            <person name="Desjardin D."/>
            <person name="Finy P."/>
            <person name="Geml J."/>
            <person name="Haridas S."/>
            <person name="Hughes K."/>
            <person name="Justo A."/>
            <person name="Karasinski D."/>
            <person name="Kautmanova I."/>
            <person name="Kiss B."/>
            <person name="Kocsube S."/>
            <person name="Kotiranta H."/>
            <person name="LaButti K.M."/>
            <person name="Lechner B.E."/>
            <person name="Liimatainen K."/>
            <person name="Lipzen A."/>
            <person name="Lukacs Z."/>
            <person name="Mihaltcheva S."/>
            <person name="Morgado L.N."/>
            <person name="Niskanen T."/>
            <person name="Noordeloos M.E."/>
            <person name="Ohm R.A."/>
            <person name="Ortiz-Santana B."/>
            <person name="Ovrebo C."/>
            <person name="Racz N."/>
            <person name="Riley R."/>
            <person name="Savchenko A."/>
            <person name="Shiryaev A."/>
            <person name="Soop K."/>
            <person name="Spirin V."/>
            <person name="Szebenyi C."/>
            <person name="Tomsovsky M."/>
            <person name="Tulloss R.E."/>
            <person name="Uehling J."/>
            <person name="Grigoriev I.V."/>
            <person name="Vagvolgyi C."/>
            <person name="Papp T."/>
            <person name="Martin F.M."/>
            <person name="Miettinen O."/>
            <person name="Hibbett D.S."/>
            <person name="Nagy L.G."/>
        </authorList>
    </citation>
    <scope>NUCLEOTIDE SEQUENCE [LARGE SCALE GENOMIC DNA]</scope>
    <source>
        <strain evidence="5 6">FP101781</strain>
    </source>
</reference>
<feature type="compositionally biased region" description="Polar residues" evidence="4">
    <location>
        <begin position="367"/>
        <end position="385"/>
    </location>
</feature>
<dbReference type="InterPro" id="IPR050275">
    <property type="entry name" value="PGM_Phosphatase"/>
</dbReference>
<dbReference type="PANTHER" id="PTHR48100">
    <property type="entry name" value="BROAD-SPECIFICITY PHOSPHATASE YOR283W-RELATED"/>
    <property type="match status" value="1"/>
</dbReference>
<dbReference type="OrthoDB" id="2289094at2759"/>
<feature type="compositionally biased region" description="Basic and acidic residues" evidence="4">
    <location>
        <begin position="303"/>
        <end position="314"/>
    </location>
</feature>
<dbReference type="EMBL" id="QPFP01000002">
    <property type="protein sequence ID" value="TEB39010.1"/>
    <property type="molecule type" value="Genomic_DNA"/>
</dbReference>
<keyword evidence="6" id="KW-1185">Reference proteome</keyword>
<dbReference type="Gene3D" id="1.20.5.340">
    <property type="match status" value="1"/>
</dbReference>
<feature type="coiled-coil region" evidence="3">
    <location>
        <begin position="991"/>
        <end position="1066"/>
    </location>
</feature>
<evidence type="ECO:0000256" key="2">
    <source>
        <dbReference type="PIRSR" id="PIRSR613078-2"/>
    </source>
</evidence>
<dbReference type="Gene3D" id="3.40.50.1240">
    <property type="entry name" value="Phosphoglycerate mutase-like"/>
    <property type="match status" value="1"/>
</dbReference>